<dbReference type="AlphaFoldDB" id="A0A164WHM4"/>
<proteinExistence type="predicted"/>
<evidence type="ECO:0000313" key="1">
    <source>
        <dbReference type="EMBL" id="KZS95049.1"/>
    </source>
</evidence>
<organism evidence="1 2">
    <name type="scientific">Sistotremastrum niveocremeum HHB9708</name>
    <dbReference type="NCBI Taxonomy" id="1314777"/>
    <lineage>
        <taxon>Eukaryota</taxon>
        <taxon>Fungi</taxon>
        <taxon>Dikarya</taxon>
        <taxon>Basidiomycota</taxon>
        <taxon>Agaricomycotina</taxon>
        <taxon>Agaricomycetes</taxon>
        <taxon>Sistotremastrales</taxon>
        <taxon>Sistotremastraceae</taxon>
        <taxon>Sertulicium</taxon>
        <taxon>Sertulicium niveocremeum</taxon>
    </lineage>
</organism>
<gene>
    <name evidence="1" type="ORF">SISNIDRAFT_542899</name>
</gene>
<protein>
    <submittedName>
        <fullName evidence="1">Uncharacterized protein</fullName>
    </submittedName>
</protein>
<evidence type="ECO:0000313" key="2">
    <source>
        <dbReference type="Proteomes" id="UP000076722"/>
    </source>
</evidence>
<dbReference type="Proteomes" id="UP000076722">
    <property type="component" value="Unassembled WGS sequence"/>
</dbReference>
<dbReference type="EMBL" id="KV419402">
    <property type="protein sequence ID" value="KZS95049.1"/>
    <property type="molecule type" value="Genomic_DNA"/>
</dbReference>
<sequence length="209" mass="23076">MPYADCLPVDFPSTSLIRARSSWIAYARKFVGAVHDSRKMETAFPHLTCPGGSSYLSTAVVAPQSVQRSVWDIGETKDWANFCDETALRIPLATRRYAASDSIGSSHRQVLASESYLEASITADRILLPSIDQHSNLLKAIDLSSEFDRRNRVTSRTADPIDTWTPLLLPSLRHDRVLFESSSATNLKISIGQTQSLDTSSAPDLYLAD</sequence>
<reference evidence="1 2" key="1">
    <citation type="journal article" date="2016" name="Mol. Biol. Evol.">
        <title>Comparative Genomics of Early-Diverging Mushroom-Forming Fungi Provides Insights into the Origins of Lignocellulose Decay Capabilities.</title>
        <authorList>
            <person name="Nagy L.G."/>
            <person name="Riley R."/>
            <person name="Tritt A."/>
            <person name="Adam C."/>
            <person name="Daum C."/>
            <person name="Floudas D."/>
            <person name="Sun H."/>
            <person name="Yadav J.S."/>
            <person name="Pangilinan J."/>
            <person name="Larsson K.H."/>
            <person name="Matsuura K."/>
            <person name="Barry K."/>
            <person name="Labutti K."/>
            <person name="Kuo R."/>
            <person name="Ohm R.A."/>
            <person name="Bhattacharya S.S."/>
            <person name="Shirouzu T."/>
            <person name="Yoshinaga Y."/>
            <person name="Martin F.M."/>
            <person name="Grigoriev I.V."/>
            <person name="Hibbett D.S."/>
        </authorList>
    </citation>
    <scope>NUCLEOTIDE SEQUENCE [LARGE SCALE GENOMIC DNA]</scope>
    <source>
        <strain evidence="1 2">HHB9708</strain>
    </source>
</reference>
<name>A0A164WHM4_9AGAM</name>
<accession>A0A164WHM4</accession>
<keyword evidence="2" id="KW-1185">Reference proteome</keyword>